<keyword evidence="2" id="KW-1133">Transmembrane helix</keyword>
<evidence type="ECO:0000313" key="5">
    <source>
        <dbReference type="Proteomes" id="UP000289805"/>
    </source>
</evidence>
<evidence type="ECO:0000256" key="1">
    <source>
        <dbReference type="SAM" id="MobiDB-lite"/>
    </source>
</evidence>
<sequence>MSDVTAPGRGPHNGTPTQHRPPAAPSWHRLDGASETQGTADGQAATGGPLAPVAPPSGIPRVSGGDGGTEPLDRRATVVVPAPQSNLAMWLVFAGVLLAVAVTLVVGARAGVLVLVGILVAGAGVRAFLPGPGPVGLTVRTRWTDVVMYLAMAGAMGTLAVTVPNI</sequence>
<name>A0A4Q1KP40_9CELL</name>
<keyword evidence="6" id="KW-1185">Reference proteome</keyword>
<keyword evidence="2" id="KW-0812">Transmembrane</keyword>
<dbReference type="OrthoDB" id="5150389at2"/>
<dbReference type="Pfam" id="PF11222">
    <property type="entry name" value="DUF3017"/>
    <property type="match status" value="1"/>
</dbReference>
<evidence type="ECO:0000256" key="2">
    <source>
        <dbReference type="SAM" id="Phobius"/>
    </source>
</evidence>
<dbReference type="InterPro" id="IPR021385">
    <property type="entry name" value="DUF3017"/>
</dbReference>
<feature type="transmembrane region" description="Helical" evidence="2">
    <location>
        <begin position="113"/>
        <end position="131"/>
    </location>
</feature>
<dbReference type="AlphaFoldDB" id="A0A4Q1KP40"/>
<dbReference type="EMBL" id="SDJR01000002">
    <property type="protein sequence ID" value="RXR27347.1"/>
    <property type="molecule type" value="Genomic_DNA"/>
</dbReference>
<gene>
    <name evidence="3" type="ORF">EQW73_02650</name>
    <name evidence="4" type="ORF">EQW78_16985</name>
</gene>
<feature type="compositionally biased region" description="Low complexity" evidence="1">
    <location>
        <begin position="36"/>
        <end position="48"/>
    </location>
</feature>
<dbReference type="Proteomes" id="UP000289805">
    <property type="component" value="Unassembled WGS sequence"/>
</dbReference>
<dbReference type="EMBL" id="SDJQ01000027">
    <property type="protein sequence ID" value="RXR31200.1"/>
    <property type="molecule type" value="Genomic_DNA"/>
</dbReference>
<feature type="transmembrane region" description="Helical" evidence="2">
    <location>
        <begin position="146"/>
        <end position="163"/>
    </location>
</feature>
<evidence type="ECO:0000313" key="4">
    <source>
        <dbReference type="EMBL" id="RXR31200.1"/>
    </source>
</evidence>
<comment type="caution">
    <text evidence="4">The sequence shown here is derived from an EMBL/GenBank/DDBJ whole genome shotgun (WGS) entry which is preliminary data.</text>
</comment>
<feature type="region of interest" description="Disordered" evidence="1">
    <location>
        <begin position="1"/>
        <end position="70"/>
    </location>
</feature>
<evidence type="ECO:0000313" key="3">
    <source>
        <dbReference type="EMBL" id="RXR27347.1"/>
    </source>
</evidence>
<accession>A0A4Q1KP40</accession>
<organism evidence="4 5">
    <name type="scientific">Oerskovia turbata</name>
    <dbReference type="NCBI Taxonomy" id="1713"/>
    <lineage>
        <taxon>Bacteria</taxon>
        <taxon>Bacillati</taxon>
        <taxon>Actinomycetota</taxon>
        <taxon>Actinomycetes</taxon>
        <taxon>Micrococcales</taxon>
        <taxon>Cellulomonadaceae</taxon>
        <taxon>Oerskovia</taxon>
    </lineage>
</organism>
<protein>
    <submittedName>
        <fullName evidence="4">DUF3017 domain-containing protein</fullName>
    </submittedName>
</protein>
<proteinExistence type="predicted"/>
<feature type="transmembrane region" description="Helical" evidence="2">
    <location>
        <begin position="87"/>
        <end position="106"/>
    </location>
</feature>
<evidence type="ECO:0000313" key="6">
    <source>
        <dbReference type="Proteomes" id="UP000290517"/>
    </source>
</evidence>
<dbReference type="RefSeq" id="WP_051702792.1">
    <property type="nucleotide sequence ID" value="NZ_JOFV01000005.1"/>
</dbReference>
<keyword evidence="2" id="KW-0472">Membrane</keyword>
<dbReference type="Proteomes" id="UP000290517">
    <property type="component" value="Unassembled WGS sequence"/>
</dbReference>
<reference evidence="5 6" key="1">
    <citation type="submission" date="2019-01" db="EMBL/GenBank/DDBJ databases">
        <title>Oerskovia turbata Genome sequencing and assembly.</title>
        <authorList>
            <person name="Dou T."/>
        </authorList>
    </citation>
    <scope>NUCLEOTIDE SEQUENCE [LARGE SCALE GENOMIC DNA]</scope>
    <source>
        <strain evidence="4 5">JCM12123</strain>
        <strain evidence="3 6">JCM3160</strain>
    </source>
</reference>